<evidence type="ECO:0000259" key="2">
    <source>
        <dbReference type="PROSITE" id="PS50887"/>
    </source>
</evidence>
<keyword evidence="1" id="KW-0812">Transmembrane</keyword>
<reference evidence="4" key="1">
    <citation type="submission" date="2016-10" db="EMBL/GenBank/DDBJ databases">
        <authorList>
            <person name="Varghese N."/>
            <person name="Submissions S."/>
        </authorList>
    </citation>
    <scope>NUCLEOTIDE SEQUENCE [LARGE SCALE GENOMIC DNA]</scope>
    <source>
        <strain evidence="4">IBRC-M10078</strain>
    </source>
</reference>
<feature type="transmembrane region" description="Helical" evidence="1">
    <location>
        <begin position="12"/>
        <end position="29"/>
    </location>
</feature>
<dbReference type="EMBL" id="FNJU01000001">
    <property type="protein sequence ID" value="SDO96420.1"/>
    <property type="molecule type" value="Genomic_DNA"/>
</dbReference>
<dbReference type="InterPro" id="IPR043128">
    <property type="entry name" value="Rev_trsase/Diguanyl_cyclase"/>
</dbReference>
<dbReference type="GO" id="GO:0052621">
    <property type="term" value="F:diguanylate cyclase activity"/>
    <property type="evidence" value="ECO:0007669"/>
    <property type="project" value="TreeGrafter"/>
</dbReference>
<feature type="domain" description="GGDEF" evidence="2">
    <location>
        <begin position="431"/>
        <end position="572"/>
    </location>
</feature>
<feature type="transmembrane region" description="Helical" evidence="1">
    <location>
        <begin position="140"/>
        <end position="164"/>
    </location>
</feature>
<dbReference type="PROSITE" id="PS50887">
    <property type="entry name" value="GGDEF"/>
    <property type="match status" value="1"/>
</dbReference>
<dbReference type="InterPro" id="IPR029016">
    <property type="entry name" value="GAF-like_dom_sf"/>
</dbReference>
<organism evidence="3 4">
    <name type="scientific">Litchfieldia salsa</name>
    <dbReference type="NCBI Taxonomy" id="930152"/>
    <lineage>
        <taxon>Bacteria</taxon>
        <taxon>Bacillati</taxon>
        <taxon>Bacillota</taxon>
        <taxon>Bacilli</taxon>
        <taxon>Bacillales</taxon>
        <taxon>Bacillaceae</taxon>
        <taxon>Litchfieldia</taxon>
    </lineage>
</organism>
<dbReference type="SUPFAM" id="SSF55781">
    <property type="entry name" value="GAF domain-like"/>
    <property type="match status" value="1"/>
</dbReference>
<keyword evidence="4" id="KW-1185">Reference proteome</keyword>
<dbReference type="SMART" id="SM00267">
    <property type="entry name" value="GGDEF"/>
    <property type="match status" value="1"/>
</dbReference>
<gene>
    <name evidence="3" type="ORF">SAMN05216565_10128</name>
</gene>
<dbReference type="InterPro" id="IPR050469">
    <property type="entry name" value="Diguanylate_Cyclase"/>
</dbReference>
<feature type="transmembrane region" description="Helical" evidence="1">
    <location>
        <begin position="41"/>
        <end position="65"/>
    </location>
</feature>
<dbReference type="Gene3D" id="3.30.450.40">
    <property type="match status" value="1"/>
</dbReference>
<dbReference type="CDD" id="cd01949">
    <property type="entry name" value="GGDEF"/>
    <property type="match status" value="1"/>
</dbReference>
<feature type="transmembrane region" description="Helical" evidence="1">
    <location>
        <begin position="71"/>
        <end position="95"/>
    </location>
</feature>
<dbReference type="PANTHER" id="PTHR45138:SF9">
    <property type="entry name" value="DIGUANYLATE CYCLASE DGCM-RELATED"/>
    <property type="match status" value="1"/>
</dbReference>
<dbReference type="SUPFAM" id="SSF55073">
    <property type="entry name" value="Nucleotide cyclase"/>
    <property type="match status" value="1"/>
</dbReference>
<protein>
    <submittedName>
        <fullName evidence="3">Diguanylate cyclase (GGDEF) domain-containing protein</fullName>
    </submittedName>
</protein>
<accession>A0A1H0NVJ6</accession>
<keyword evidence="1" id="KW-1133">Transmembrane helix</keyword>
<dbReference type="NCBIfam" id="TIGR00254">
    <property type="entry name" value="GGDEF"/>
    <property type="match status" value="1"/>
</dbReference>
<keyword evidence="1" id="KW-0472">Membrane</keyword>
<dbReference type="SMART" id="SM00065">
    <property type="entry name" value="GAF"/>
    <property type="match status" value="1"/>
</dbReference>
<dbReference type="STRING" id="930152.SAMN05216565_10128"/>
<proteinExistence type="predicted"/>
<dbReference type="RefSeq" id="WP_238457124.1">
    <property type="nucleotide sequence ID" value="NZ_FNJU01000001.1"/>
</dbReference>
<dbReference type="Pfam" id="PF00990">
    <property type="entry name" value="GGDEF"/>
    <property type="match status" value="1"/>
</dbReference>
<sequence>MNVSKKSKYILWSTWILMFPISLWTIYSQSDFTIAGYELDLISFLLLIIFLSILPIVVNGTPILFIEGVSLVIFLYFGLFAEIIFSQLAMLALLMKIRIGWKDLYRFPINSLMFLGVSLIGGITYYLLVGTHGDLDMSSGHVLIPIIGYELSKFLGNHSILYYIKRSVYRLKGPYFSKDLIWEAYSKLFHFPIGLLLYILYIEIGLVAVLYVGIPLISLSLILRLYYSSERINGYLQKTSELGHELAGSLDVSSVIDLFNEKTGEMLSVDYSYILDRITEEKLEVIRHVKKDSIQTSTFDPIYKNHGISGNVLASGKSVIYKTRREWEHLGETYLPESVESVLCVPVIRHNRVVAVLVFASNRRRAFEKYQLTTVEILASYLGVATENARHHEEAKRKSEICALTGLYNYRYLEELLDKEFANFQSTSEIQPLSLILLDIDHFKTVNDTYGHQSGNEILIQLAMRLTNMIGEIGTVARYGGEEFVILLPDTDKLTTHKIAETIRQMIANRPFTIHDDLGGGQKIKVRITASIGFATAPEDAEGPLDILRHADRAMYTGAKQGGRNKVAMYVK</sequence>
<dbReference type="AlphaFoldDB" id="A0A1H0NVJ6"/>
<dbReference type="Gene3D" id="3.30.70.270">
    <property type="match status" value="1"/>
</dbReference>
<dbReference type="FunFam" id="3.30.70.270:FF:000001">
    <property type="entry name" value="Diguanylate cyclase domain protein"/>
    <property type="match status" value="1"/>
</dbReference>
<evidence type="ECO:0000256" key="1">
    <source>
        <dbReference type="SAM" id="Phobius"/>
    </source>
</evidence>
<evidence type="ECO:0000313" key="4">
    <source>
        <dbReference type="Proteomes" id="UP000199159"/>
    </source>
</evidence>
<dbReference type="InterPro" id="IPR003018">
    <property type="entry name" value="GAF"/>
</dbReference>
<evidence type="ECO:0000313" key="3">
    <source>
        <dbReference type="EMBL" id="SDO96420.1"/>
    </source>
</evidence>
<dbReference type="Proteomes" id="UP000199159">
    <property type="component" value="Unassembled WGS sequence"/>
</dbReference>
<dbReference type="Pfam" id="PF13185">
    <property type="entry name" value="GAF_2"/>
    <property type="match status" value="1"/>
</dbReference>
<feature type="transmembrane region" description="Helical" evidence="1">
    <location>
        <begin position="107"/>
        <end position="128"/>
    </location>
</feature>
<dbReference type="InterPro" id="IPR029787">
    <property type="entry name" value="Nucleotide_cyclase"/>
</dbReference>
<name>A0A1H0NVJ6_9BACI</name>
<dbReference type="PANTHER" id="PTHR45138">
    <property type="entry name" value="REGULATORY COMPONENTS OF SENSORY TRANSDUCTION SYSTEM"/>
    <property type="match status" value="1"/>
</dbReference>
<dbReference type="InterPro" id="IPR000160">
    <property type="entry name" value="GGDEF_dom"/>
</dbReference>